<dbReference type="Proteomes" id="UP001172083">
    <property type="component" value="Unassembled WGS sequence"/>
</dbReference>
<evidence type="ECO:0000256" key="1">
    <source>
        <dbReference type="ARBA" id="ARBA00006484"/>
    </source>
</evidence>
<dbReference type="Gene3D" id="3.40.50.720">
    <property type="entry name" value="NAD(P)-binding Rossmann-like Domain"/>
    <property type="match status" value="1"/>
</dbReference>
<gene>
    <name evidence="3" type="ORF">QQ020_32405</name>
</gene>
<comment type="caution">
    <text evidence="3">The sequence shown here is derived from an EMBL/GenBank/DDBJ whole genome shotgun (WGS) entry which is preliminary data.</text>
</comment>
<comment type="similarity">
    <text evidence="1">Belongs to the short-chain dehydrogenases/reductases (SDR) family.</text>
</comment>
<dbReference type="CDD" id="cd05233">
    <property type="entry name" value="SDR_c"/>
    <property type="match status" value="1"/>
</dbReference>
<accession>A0ABT8LGY8</accession>
<dbReference type="RefSeq" id="WP_346762155.1">
    <property type="nucleotide sequence ID" value="NZ_JAUJEB010000011.1"/>
</dbReference>
<protein>
    <submittedName>
        <fullName evidence="3">SDR family oxidoreductase</fullName>
    </submittedName>
</protein>
<reference evidence="3" key="1">
    <citation type="submission" date="2023-06" db="EMBL/GenBank/DDBJ databases">
        <title>Genomic of Agaribacillus aureum.</title>
        <authorList>
            <person name="Wang G."/>
        </authorList>
    </citation>
    <scope>NUCLEOTIDE SEQUENCE</scope>
    <source>
        <strain evidence="3">BMA12</strain>
    </source>
</reference>
<evidence type="ECO:0000313" key="4">
    <source>
        <dbReference type="Proteomes" id="UP001172083"/>
    </source>
</evidence>
<dbReference type="SUPFAM" id="SSF51735">
    <property type="entry name" value="NAD(P)-binding Rossmann-fold domains"/>
    <property type="match status" value="1"/>
</dbReference>
<dbReference type="PRINTS" id="PR00081">
    <property type="entry name" value="GDHRDH"/>
</dbReference>
<name>A0ABT8LGY8_9BACT</name>
<keyword evidence="4" id="KW-1185">Reference proteome</keyword>
<evidence type="ECO:0000256" key="2">
    <source>
        <dbReference type="ARBA" id="ARBA00023002"/>
    </source>
</evidence>
<dbReference type="PANTHER" id="PTHR24321:SF11">
    <property type="entry name" value="BLR0893 PROTEIN"/>
    <property type="match status" value="1"/>
</dbReference>
<evidence type="ECO:0000313" key="3">
    <source>
        <dbReference type="EMBL" id="MDN5216818.1"/>
    </source>
</evidence>
<proteinExistence type="inferred from homology"/>
<dbReference type="PANTHER" id="PTHR24321">
    <property type="entry name" value="DEHYDROGENASES, SHORT CHAIN"/>
    <property type="match status" value="1"/>
</dbReference>
<keyword evidence="2" id="KW-0560">Oxidoreductase</keyword>
<dbReference type="Pfam" id="PF13561">
    <property type="entry name" value="adh_short_C2"/>
    <property type="match status" value="1"/>
</dbReference>
<organism evidence="3 4">
    <name type="scientific">Agaribacillus aureus</name>
    <dbReference type="NCBI Taxonomy" id="3051825"/>
    <lineage>
        <taxon>Bacteria</taxon>
        <taxon>Pseudomonadati</taxon>
        <taxon>Bacteroidota</taxon>
        <taxon>Cytophagia</taxon>
        <taxon>Cytophagales</taxon>
        <taxon>Splendidivirgaceae</taxon>
        <taxon>Agaribacillus</taxon>
    </lineage>
</organism>
<dbReference type="PRINTS" id="PR00080">
    <property type="entry name" value="SDRFAMILY"/>
</dbReference>
<dbReference type="EMBL" id="JAUJEB010000011">
    <property type="protein sequence ID" value="MDN5216818.1"/>
    <property type="molecule type" value="Genomic_DNA"/>
</dbReference>
<dbReference type="InterPro" id="IPR002347">
    <property type="entry name" value="SDR_fam"/>
</dbReference>
<dbReference type="InterPro" id="IPR036291">
    <property type="entry name" value="NAD(P)-bd_dom_sf"/>
</dbReference>
<sequence length="193" mass="20484">MLRLMLPKDDDVRRMVDIAVNTYGTIDIAINNAGFEGTPGVKTTDYEETVWDRVIDINLKGVWLSMKYEIPVMLKAGKGVIINISSLAGIKAGGAGIGYHAAKFGAVGITKSAALEYAEENIRINVICPAVIETPMADRAFDSMAKREAAVSMHPIGRLGAVDEVVNTISWLASEGSSFVTGAIIPVDGGASL</sequence>